<keyword evidence="3" id="KW-1185">Reference proteome</keyword>
<dbReference type="Pfam" id="PF11905">
    <property type="entry name" value="DUF3425"/>
    <property type="match status" value="1"/>
</dbReference>
<evidence type="ECO:0000313" key="2">
    <source>
        <dbReference type="EMBL" id="RDW60640.1"/>
    </source>
</evidence>
<protein>
    <recommendedName>
        <fullName evidence="4">BZIP domain-containing protein</fullName>
    </recommendedName>
</protein>
<comment type="caution">
    <text evidence="2">The sequence shown here is derived from an EMBL/GenBank/DDBJ whole genome shotgun (WGS) entry which is preliminary data.</text>
</comment>
<feature type="region of interest" description="Disordered" evidence="1">
    <location>
        <begin position="49"/>
        <end position="100"/>
    </location>
</feature>
<feature type="compositionally biased region" description="Basic and acidic residues" evidence="1">
    <location>
        <begin position="78"/>
        <end position="95"/>
    </location>
</feature>
<dbReference type="OrthoDB" id="2985014at2759"/>
<dbReference type="PANTHER" id="PTHR37012">
    <property type="entry name" value="B-ZIP TRANSCRIPTION FACTOR (EUROFUNG)-RELATED"/>
    <property type="match status" value="1"/>
</dbReference>
<dbReference type="Proteomes" id="UP000256645">
    <property type="component" value="Unassembled WGS sequence"/>
</dbReference>
<accession>A0A3D8QG40</accession>
<dbReference type="EMBL" id="PDLM01000015">
    <property type="protein sequence ID" value="RDW60640.1"/>
    <property type="molecule type" value="Genomic_DNA"/>
</dbReference>
<dbReference type="PROSITE" id="PS51257">
    <property type="entry name" value="PROKAR_LIPOPROTEIN"/>
    <property type="match status" value="1"/>
</dbReference>
<gene>
    <name evidence="2" type="ORF">BP6252_12023</name>
</gene>
<feature type="compositionally biased region" description="Low complexity" evidence="1">
    <location>
        <begin position="55"/>
        <end position="72"/>
    </location>
</feature>
<dbReference type="InterPro" id="IPR021833">
    <property type="entry name" value="DUF3425"/>
</dbReference>
<evidence type="ECO:0000313" key="3">
    <source>
        <dbReference type="Proteomes" id="UP000256645"/>
    </source>
</evidence>
<dbReference type="AlphaFoldDB" id="A0A3D8QG40"/>
<organism evidence="2 3">
    <name type="scientific">Coleophoma cylindrospora</name>
    <dbReference type="NCBI Taxonomy" id="1849047"/>
    <lineage>
        <taxon>Eukaryota</taxon>
        <taxon>Fungi</taxon>
        <taxon>Dikarya</taxon>
        <taxon>Ascomycota</taxon>
        <taxon>Pezizomycotina</taxon>
        <taxon>Leotiomycetes</taxon>
        <taxon>Helotiales</taxon>
        <taxon>Dermateaceae</taxon>
        <taxon>Coleophoma</taxon>
    </lineage>
</organism>
<dbReference type="PANTHER" id="PTHR37012:SF7">
    <property type="entry name" value="B-ZIP TRANSCRIPTION FACTOR (EUROFUNG)-RELATED"/>
    <property type="match status" value="1"/>
</dbReference>
<name>A0A3D8QG40_9HELO</name>
<evidence type="ECO:0008006" key="4">
    <source>
        <dbReference type="Google" id="ProtNLM"/>
    </source>
</evidence>
<reference evidence="2 3" key="1">
    <citation type="journal article" date="2018" name="IMA Fungus">
        <title>IMA Genome-F 9: Draft genome sequence of Annulohypoxylon stygium, Aspergillus mulundensis, Berkeleyomyces basicola (syn. Thielaviopsis basicola), Ceratocystis smalleyi, two Cercospora beticola strains, Coleophoma cylindrospora, Fusarium fracticaudum, Phialophora cf. hyalina, and Morchella septimelata.</title>
        <authorList>
            <person name="Wingfield B.D."/>
            <person name="Bills G.F."/>
            <person name="Dong Y."/>
            <person name="Huang W."/>
            <person name="Nel W.J."/>
            <person name="Swalarsk-Parry B.S."/>
            <person name="Vaghefi N."/>
            <person name="Wilken P.M."/>
            <person name="An Z."/>
            <person name="de Beer Z.W."/>
            <person name="De Vos L."/>
            <person name="Chen L."/>
            <person name="Duong T.A."/>
            <person name="Gao Y."/>
            <person name="Hammerbacher A."/>
            <person name="Kikkert J.R."/>
            <person name="Li Y."/>
            <person name="Li H."/>
            <person name="Li K."/>
            <person name="Li Q."/>
            <person name="Liu X."/>
            <person name="Ma X."/>
            <person name="Naidoo K."/>
            <person name="Pethybridge S.J."/>
            <person name="Sun J."/>
            <person name="Steenkamp E.T."/>
            <person name="van der Nest M.A."/>
            <person name="van Wyk S."/>
            <person name="Wingfield M.J."/>
            <person name="Xiong C."/>
            <person name="Yue Q."/>
            <person name="Zhang X."/>
        </authorList>
    </citation>
    <scope>NUCLEOTIDE SEQUENCE [LARGE SCALE GENOMIC DNA]</scope>
    <source>
        <strain evidence="2 3">BP6252</strain>
    </source>
</reference>
<sequence>MSKCTAPEVPSQTPLVGSSRLSAGPIQSMGACVMVPAIIITLFPSMEHEMSPQLSSDGNSRSSNSGTWSSGRKLTLAQRERKREKNRQSRQDARQRQNARLTEMEAELRSLKAVLAEKGSQVDSTVNINPACVCSTVPAPHESSLVGFSRLDYPKPEPSFPLPTGDGPNFNNRYSTVGTRTYLDPTDDGKYQAASGFIIQEQETAPNHTAEVGLPKVLPGPEVHPLQCPTYARHTTEFTNDIFTRAGRLEFSQVCTDELRNEDVLAKATMFGWDVAFQSWKTPCSLWLLLRSIDTVLLGGCHTPLERMAILRVVHIMSLSIIIGKTGPKQDLPHWYRPRPAQQLITHDLVADFIVWPGMRERIVLTGSANVLTNEFWMAFFRCFRFHWPGEVHEAFDFNPENGQHTFSGELFNRLWDINHWRMDMSFFNRFPAFADDVLPFQHVPNQVTLWSDRFISKTLTALHQKRWAVENSKVAETHIG</sequence>
<evidence type="ECO:0000256" key="1">
    <source>
        <dbReference type="SAM" id="MobiDB-lite"/>
    </source>
</evidence>
<dbReference type="CDD" id="cd14686">
    <property type="entry name" value="bZIP"/>
    <property type="match status" value="1"/>
</dbReference>
<proteinExistence type="predicted"/>